<feature type="compositionally biased region" description="Low complexity" evidence="1">
    <location>
        <begin position="65"/>
        <end position="76"/>
    </location>
</feature>
<evidence type="ECO:0000313" key="2">
    <source>
        <dbReference type="EMBL" id="BFP47447.1"/>
    </source>
</evidence>
<name>A0AB33JY01_9ACTN</name>
<reference evidence="2" key="1">
    <citation type="submission" date="2024-07" db="EMBL/GenBank/DDBJ databases">
        <title>Complete genome sequences of cellulolytic bacteria, Kitasatospora sp. CMC57 and Streptomyces sp. CMC78, isolated from Japanese agricultural soil.</title>
        <authorList>
            <person name="Hashimoto T."/>
            <person name="Ito M."/>
            <person name="Iwamoto M."/>
            <person name="Fukahori D."/>
            <person name="Shoda T."/>
            <person name="Sakoda M."/>
            <person name="Morohoshi T."/>
            <person name="Mitsuboshi M."/>
            <person name="Nishizawa T."/>
        </authorList>
    </citation>
    <scope>NUCLEOTIDE SEQUENCE</scope>
    <source>
        <strain evidence="2">CMC57</strain>
    </source>
</reference>
<feature type="region of interest" description="Disordered" evidence="1">
    <location>
        <begin position="52"/>
        <end position="76"/>
    </location>
</feature>
<protein>
    <submittedName>
        <fullName evidence="2">Uncharacterized protein</fullName>
    </submittedName>
</protein>
<dbReference type="EMBL" id="AP035881">
    <property type="protein sequence ID" value="BFP47447.1"/>
    <property type="molecule type" value="Genomic_DNA"/>
</dbReference>
<accession>A0AB33JY01</accession>
<dbReference type="AlphaFoldDB" id="A0AB33JY01"/>
<dbReference type="RefSeq" id="WP_407989802.1">
    <property type="nucleotide sequence ID" value="NZ_AP035881.2"/>
</dbReference>
<organism evidence="2">
    <name type="scientific">Kitasatospora sp. CMC57</name>
    <dbReference type="NCBI Taxonomy" id="3231513"/>
    <lineage>
        <taxon>Bacteria</taxon>
        <taxon>Bacillati</taxon>
        <taxon>Actinomycetota</taxon>
        <taxon>Actinomycetes</taxon>
        <taxon>Kitasatosporales</taxon>
        <taxon>Streptomycetaceae</taxon>
        <taxon>Kitasatospora</taxon>
    </lineage>
</organism>
<evidence type="ECO:0000256" key="1">
    <source>
        <dbReference type="SAM" id="MobiDB-lite"/>
    </source>
</evidence>
<sequence length="92" mass="9135">MSTTSDLVTAAVLFGPGTALAAVVLPSLRKSRADSAAVLLVLAESAAARAAAALEESGPTPPTGREPAPETAPAPTVRLATVLAFPTTRRAA</sequence>
<gene>
    <name evidence="2" type="ORF">KCMC57_38150</name>
</gene>
<proteinExistence type="predicted"/>